<dbReference type="CDD" id="cd00779">
    <property type="entry name" value="ProRS_core_prok"/>
    <property type="match status" value="1"/>
</dbReference>
<dbReference type="FunFam" id="3.30.930.10:FF:000097">
    <property type="entry name" value="Proline--tRNA ligase"/>
    <property type="match status" value="1"/>
</dbReference>
<dbReference type="GO" id="GO:0006433">
    <property type="term" value="P:prolyl-tRNA aminoacylation"/>
    <property type="evidence" value="ECO:0007669"/>
    <property type="project" value="InterPro"/>
</dbReference>
<evidence type="ECO:0000256" key="2">
    <source>
        <dbReference type="ARBA" id="ARBA00011738"/>
    </source>
</evidence>
<feature type="domain" description="Aminoacyl-transfer RNA synthetases class-II family profile" evidence="12">
    <location>
        <begin position="33"/>
        <end position="466"/>
    </location>
</feature>
<dbReference type="Pfam" id="PF03129">
    <property type="entry name" value="HGTP_anticodon"/>
    <property type="match status" value="1"/>
</dbReference>
<dbReference type="InterPro" id="IPR002316">
    <property type="entry name" value="Pro-tRNA-ligase_IIa"/>
</dbReference>
<proteinExistence type="inferred from homology"/>
<dbReference type="InterPro" id="IPR044140">
    <property type="entry name" value="ProRS_anticodon_short"/>
</dbReference>
<accession>A0A0F9T1P8</accession>
<dbReference type="InterPro" id="IPR004154">
    <property type="entry name" value="Anticodon-bd"/>
</dbReference>
<gene>
    <name evidence="13" type="ORF">LCGC14_0784050</name>
</gene>
<evidence type="ECO:0000256" key="10">
    <source>
        <dbReference type="ARBA" id="ARBA00029731"/>
    </source>
</evidence>
<dbReference type="InterPro" id="IPR007214">
    <property type="entry name" value="YbaK/aa-tRNA-synth-assoc-dom"/>
</dbReference>
<protein>
    <recommendedName>
        <fullName evidence="3">proline--tRNA ligase</fullName>
        <ecNumber evidence="3">6.1.1.15</ecNumber>
    </recommendedName>
    <alternativeName>
        <fullName evidence="10">Prolyl-tRNA synthetase</fullName>
    </alternativeName>
</protein>
<evidence type="ECO:0000256" key="8">
    <source>
        <dbReference type="ARBA" id="ARBA00022917"/>
    </source>
</evidence>
<dbReference type="Gene3D" id="3.40.50.800">
    <property type="entry name" value="Anticodon-binding domain"/>
    <property type="match status" value="1"/>
</dbReference>
<dbReference type="InterPro" id="IPR036754">
    <property type="entry name" value="YbaK/aa-tRNA-synt-asso_dom_sf"/>
</dbReference>
<dbReference type="InterPro" id="IPR023717">
    <property type="entry name" value="Pro-tRNA-Synthase_IIa_type1"/>
</dbReference>
<keyword evidence="8" id="KW-0648">Protein biosynthesis</keyword>
<evidence type="ECO:0000256" key="6">
    <source>
        <dbReference type="ARBA" id="ARBA00022741"/>
    </source>
</evidence>
<dbReference type="InterPro" id="IPR004500">
    <property type="entry name" value="Pro-tRNA-synth_IIa_bac-type"/>
</dbReference>
<comment type="subcellular location">
    <subcellularLocation>
        <location evidence="1">Cytoplasm</location>
    </subcellularLocation>
</comment>
<dbReference type="InterPro" id="IPR050062">
    <property type="entry name" value="Pro-tRNA_synthetase"/>
</dbReference>
<keyword evidence="7" id="KW-0067">ATP-binding</keyword>
<dbReference type="PANTHER" id="PTHR42753:SF2">
    <property type="entry name" value="PROLINE--TRNA LIGASE"/>
    <property type="match status" value="1"/>
</dbReference>
<dbReference type="NCBIfam" id="NF006625">
    <property type="entry name" value="PRK09194.1"/>
    <property type="match status" value="1"/>
</dbReference>
<dbReference type="EC" id="6.1.1.15" evidence="3"/>
<sequence>MRASNLLISTLKETPADAEIVSHQLMLRAGLIRRLASGLYTWLPMGLKVLRKTEAIIREEMNNAGAQEVLMPSVQPAELWQESQRWEKYGPELLRLTDRHHREFCYGPTHEEVITDLVRQEIRSYKQLPINFYQIQTKFRDEIRPRFGLMRAREFLMKDAYSFHLDQASLQETYDQMYTSYSRIFTRIGLDFRPVQADTGSIGGNASHEFHVLASSGEDAIAFSNKSDYAANVELATAMPPKGERPAASNPMASVDTPAKHSIDDVSEFLKIPAEQCVKTLLVEGVEEDSVVALVLRGDHELNEIKAEKHALIAAPLTFVTPEKVLQVCKANIGSIGPVGLEIPVIVDHAAAFLNDFVCGANEDDKHLINVNWARDLAEPETYDLRNVVAGDASPDGEGELEIARGIEVGHIFQLGENYSKKLNAVVLNETGKSQVVTMGCYGIGVSRVVAAAIEQNHDDRGIIWPDSIAPFQVVLVPVNAHKSMRVKEKAEEIYQQLQAAGIDVLLDDRGLRPGVAFADMELVGIPHRLILGERGLDNGLIEYKHRRSGEGDEFAIDDVVSVMQSRLV</sequence>
<keyword evidence="4" id="KW-0963">Cytoplasm</keyword>
<dbReference type="SUPFAM" id="SSF55826">
    <property type="entry name" value="YbaK/ProRS associated domain"/>
    <property type="match status" value="1"/>
</dbReference>
<dbReference type="CDD" id="cd04334">
    <property type="entry name" value="ProRS-INS"/>
    <property type="match status" value="1"/>
</dbReference>
<comment type="subunit">
    <text evidence="2">Homodimer.</text>
</comment>
<evidence type="ECO:0000256" key="5">
    <source>
        <dbReference type="ARBA" id="ARBA00022598"/>
    </source>
</evidence>
<evidence type="ECO:0000256" key="4">
    <source>
        <dbReference type="ARBA" id="ARBA00022490"/>
    </source>
</evidence>
<comment type="caution">
    <text evidence="13">The sequence shown here is derived from an EMBL/GenBank/DDBJ whole genome shotgun (WGS) entry which is preliminary data.</text>
</comment>
<evidence type="ECO:0000256" key="7">
    <source>
        <dbReference type="ARBA" id="ARBA00022840"/>
    </source>
</evidence>
<evidence type="ECO:0000313" key="13">
    <source>
        <dbReference type="EMBL" id="KKN35408.1"/>
    </source>
</evidence>
<dbReference type="GO" id="GO:0004827">
    <property type="term" value="F:proline-tRNA ligase activity"/>
    <property type="evidence" value="ECO:0007669"/>
    <property type="project" value="UniProtKB-EC"/>
</dbReference>
<evidence type="ECO:0000256" key="3">
    <source>
        <dbReference type="ARBA" id="ARBA00012831"/>
    </source>
</evidence>
<keyword evidence="6" id="KW-0547">Nucleotide-binding</keyword>
<dbReference type="SUPFAM" id="SSF52954">
    <property type="entry name" value="Class II aaRS ABD-related"/>
    <property type="match status" value="1"/>
</dbReference>
<dbReference type="SUPFAM" id="SSF55681">
    <property type="entry name" value="Class II aaRS and biotin synthetases"/>
    <property type="match status" value="1"/>
</dbReference>
<dbReference type="PANTHER" id="PTHR42753">
    <property type="entry name" value="MITOCHONDRIAL RIBOSOME PROTEIN L39/PROLYL-TRNA LIGASE FAMILY MEMBER"/>
    <property type="match status" value="1"/>
</dbReference>
<dbReference type="PIRSF" id="PIRSF001535">
    <property type="entry name" value="ProRS_1"/>
    <property type="match status" value="1"/>
</dbReference>
<dbReference type="Gene3D" id="3.90.960.10">
    <property type="entry name" value="YbaK/aminoacyl-tRNA synthetase-associated domain"/>
    <property type="match status" value="1"/>
</dbReference>
<evidence type="ECO:0000256" key="1">
    <source>
        <dbReference type="ARBA" id="ARBA00004496"/>
    </source>
</evidence>
<dbReference type="GO" id="GO:0005524">
    <property type="term" value="F:ATP binding"/>
    <property type="evidence" value="ECO:0007669"/>
    <property type="project" value="UniProtKB-KW"/>
</dbReference>
<dbReference type="InterPro" id="IPR045864">
    <property type="entry name" value="aa-tRNA-synth_II/BPL/LPL"/>
</dbReference>
<dbReference type="InterPro" id="IPR036621">
    <property type="entry name" value="Anticodon-bd_dom_sf"/>
</dbReference>
<organism evidence="13">
    <name type="scientific">marine sediment metagenome</name>
    <dbReference type="NCBI Taxonomy" id="412755"/>
    <lineage>
        <taxon>unclassified sequences</taxon>
        <taxon>metagenomes</taxon>
        <taxon>ecological metagenomes</taxon>
    </lineage>
</organism>
<dbReference type="Pfam" id="PF04073">
    <property type="entry name" value="tRNA_edit"/>
    <property type="match status" value="1"/>
</dbReference>
<dbReference type="FunFam" id="3.30.930.10:FF:000043">
    <property type="entry name" value="Proline--tRNA ligase"/>
    <property type="match status" value="1"/>
</dbReference>
<keyword evidence="5" id="KW-0436">Ligase</keyword>
<comment type="catalytic activity">
    <reaction evidence="11">
        <text>tRNA(Pro) + L-proline + ATP = L-prolyl-tRNA(Pro) + AMP + diphosphate</text>
        <dbReference type="Rhea" id="RHEA:14305"/>
        <dbReference type="Rhea" id="RHEA-COMP:9700"/>
        <dbReference type="Rhea" id="RHEA-COMP:9702"/>
        <dbReference type="ChEBI" id="CHEBI:30616"/>
        <dbReference type="ChEBI" id="CHEBI:33019"/>
        <dbReference type="ChEBI" id="CHEBI:60039"/>
        <dbReference type="ChEBI" id="CHEBI:78442"/>
        <dbReference type="ChEBI" id="CHEBI:78532"/>
        <dbReference type="ChEBI" id="CHEBI:456215"/>
        <dbReference type="EC" id="6.1.1.15"/>
    </reaction>
</comment>
<keyword evidence="9" id="KW-0030">Aminoacyl-tRNA synthetase</keyword>
<dbReference type="Gene3D" id="3.30.930.10">
    <property type="entry name" value="Bira Bifunctional Protein, Domain 2"/>
    <property type="match status" value="2"/>
</dbReference>
<reference evidence="13" key="1">
    <citation type="journal article" date="2015" name="Nature">
        <title>Complex archaea that bridge the gap between prokaryotes and eukaryotes.</title>
        <authorList>
            <person name="Spang A."/>
            <person name="Saw J.H."/>
            <person name="Jorgensen S.L."/>
            <person name="Zaremba-Niedzwiedzka K."/>
            <person name="Martijn J."/>
            <person name="Lind A.E."/>
            <person name="van Eijk R."/>
            <person name="Schleper C."/>
            <person name="Guy L."/>
            <person name="Ettema T.J."/>
        </authorList>
    </citation>
    <scope>NUCLEOTIDE SEQUENCE</scope>
</reference>
<dbReference type="NCBIfam" id="TIGR00409">
    <property type="entry name" value="proS_fam_II"/>
    <property type="match status" value="1"/>
</dbReference>
<dbReference type="GO" id="GO:0005829">
    <property type="term" value="C:cytosol"/>
    <property type="evidence" value="ECO:0007669"/>
    <property type="project" value="TreeGrafter"/>
</dbReference>
<name>A0A0F9T1P8_9ZZZZ</name>
<dbReference type="InterPro" id="IPR002314">
    <property type="entry name" value="aa-tRNA-synt_IIb"/>
</dbReference>
<dbReference type="CDD" id="cd00861">
    <property type="entry name" value="ProRS_anticodon_short"/>
    <property type="match status" value="1"/>
</dbReference>
<dbReference type="InterPro" id="IPR033730">
    <property type="entry name" value="ProRS_core_prok"/>
</dbReference>
<evidence type="ECO:0000256" key="9">
    <source>
        <dbReference type="ARBA" id="ARBA00023146"/>
    </source>
</evidence>
<dbReference type="PROSITE" id="PS50862">
    <property type="entry name" value="AA_TRNA_LIGASE_II"/>
    <property type="match status" value="1"/>
</dbReference>
<dbReference type="AlphaFoldDB" id="A0A0F9T1P8"/>
<dbReference type="GO" id="GO:0002161">
    <property type="term" value="F:aminoacyl-tRNA deacylase activity"/>
    <property type="evidence" value="ECO:0007669"/>
    <property type="project" value="InterPro"/>
</dbReference>
<dbReference type="PRINTS" id="PR01046">
    <property type="entry name" value="TRNASYNTHPRO"/>
</dbReference>
<dbReference type="InterPro" id="IPR006195">
    <property type="entry name" value="aa-tRNA-synth_II"/>
</dbReference>
<evidence type="ECO:0000256" key="11">
    <source>
        <dbReference type="ARBA" id="ARBA00047671"/>
    </source>
</evidence>
<dbReference type="EMBL" id="LAZR01002040">
    <property type="protein sequence ID" value="KKN35408.1"/>
    <property type="molecule type" value="Genomic_DNA"/>
</dbReference>
<evidence type="ECO:0000259" key="12">
    <source>
        <dbReference type="PROSITE" id="PS50862"/>
    </source>
</evidence>
<dbReference type="Pfam" id="PF00587">
    <property type="entry name" value="tRNA-synt_2b"/>
    <property type="match status" value="1"/>
</dbReference>
<dbReference type="HAMAP" id="MF_01569">
    <property type="entry name" value="Pro_tRNA_synth_type1"/>
    <property type="match status" value="1"/>
</dbReference>